<dbReference type="EMBL" id="JBHSBM010000002">
    <property type="protein sequence ID" value="MFC4056681.1"/>
    <property type="molecule type" value="Genomic_DNA"/>
</dbReference>
<evidence type="ECO:0000259" key="1">
    <source>
        <dbReference type="Pfam" id="PF21806"/>
    </source>
</evidence>
<dbReference type="Pfam" id="PF21806">
    <property type="entry name" value="DUF6879"/>
    <property type="match status" value="1"/>
</dbReference>
<proteinExistence type="predicted"/>
<accession>A0ABV8I0C2</accession>
<organism evidence="2 3">
    <name type="scientific">Planomonospora corallina</name>
    <dbReference type="NCBI Taxonomy" id="1806052"/>
    <lineage>
        <taxon>Bacteria</taxon>
        <taxon>Bacillati</taxon>
        <taxon>Actinomycetota</taxon>
        <taxon>Actinomycetes</taxon>
        <taxon>Streptosporangiales</taxon>
        <taxon>Streptosporangiaceae</taxon>
        <taxon>Planomonospora</taxon>
    </lineage>
</organism>
<dbReference type="InterPro" id="IPR049244">
    <property type="entry name" value="DUF6879"/>
</dbReference>
<keyword evidence="3" id="KW-1185">Reference proteome</keyword>
<feature type="domain" description="DUF6879" evidence="1">
    <location>
        <begin position="8"/>
        <end position="176"/>
    </location>
</feature>
<comment type="caution">
    <text evidence="2">The sequence shown here is derived from an EMBL/GenBank/DDBJ whole genome shotgun (WGS) entry which is preliminary data.</text>
</comment>
<reference evidence="3" key="1">
    <citation type="journal article" date="2019" name="Int. J. Syst. Evol. Microbiol.">
        <title>The Global Catalogue of Microorganisms (GCM) 10K type strain sequencing project: providing services to taxonomists for standard genome sequencing and annotation.</title>
        <authorList>
            <consortium name="The Broad Institute Genomics Platform"/>
            <consortium name="The Broad Institute Genome Sequencing Center for Infectious Disease"/>
            <person name="Wu L."/>
            <person name="Ma J."/>
        </authorList>
    </citation>
    <scope>NUCLEOTIDE SEQUENCE [LARGE SCALE GENOMIC DNA]</scope>
    <source>
        <strain evidence="3">TBRC 4489</strain>
    </source>
</reference>
<evidence type="ECO:0000313" key="2">
    <source>
        <dbReference type="EMBL" id="MFC4056681.1"/>
    </source>
</evidence>
<gene>
    <name evidence="2" type="ORF">ACFOWE_00090</name>
</gene>
<evidence type="ECO:0000313" key="3">
    <source>
        <dbReference type="Proteomes" id="UP001595850"/>
    </source>
</evidence>
<protein>
    <submittedName>
        <fullName evidence="2">DUF6879 family protein</fullName>
    </submittedName>
</protein>
<dbReference type="RefSeq" id="WP_377284640.1">
    <property type="nucleotide sequence ID" value="NZ_JBHSBM010000002.1"/>
</dbReference>
<dbReference type="Proteomes" id="UP001595850">
    <property type="component" value="Unassembled WGS sequence"/>
</dbReference>
<sequence>MTRLLTGEEFLELFTSFRHTAYRLELRDRYNVPAETDRLAAYAAGDWDELERLNTIQRKPWMDLMRAATAVGKRVERVRVVTEPLSPYMEFTLHLTAGNIAAGEDIRFLPRDQAAGLDLPTVDAWLFDSWFIVVGRFNDDDELEAWEYVDHPAAVVEHCAGRDAAWHHAIRYNEYARKWQGAERTSGA</sequence>
<name>A0ABV8I0C2_9ACTN</name>